<dbReference type="Proteomes" id="UP000501812">
    <property type="component" value="Chromosome"/>
</dbReference>
<proteinExistence type="predicted"/>
<dbReference type="EMBL" id="CP051774">
    <property type="protein sequence ID" value="QJE95788.1"/>
    <property type="molecule type" value="Genomic_DNA"/>
</dbReference>
<evidence type="ECO:0000313" key="2">
    <source>
        <dbReference type="Proteomes" id="UP000501812"/>
    </source>
</evidence>
<sequence>MKRFEVHLIGEPKWKEVLAESYRITDSEPKEIHFEGSKPHTVYYVHALRQPVTELHAKTNHVPLART</sequence>
<evidence type="ECO:0000313" key="1">
    <source>
        <dbReference type="EMBL" id="QJE95788.1"/>
    </source>
</evidence>
<keyword evidence="2" id="KW-1185">Reference proteome</keyword>
<dbReference type="AlphaFoldDB" id="A0A858RGZ1"/>
<dbReference type="RefSeq" id="WP_169454101.1">
    <property type="nucleotide sequence ID" value="NZ_CP051774.1"/>
</dbReference>
<protein>
    <submittedName>
        <fullName evidence="1">Uncharacterized protein</fullName>
    </submittedName>
</protein>
<reference evidence="1 2" key="1">
    <citation type="submission" date="2020-04" db="EMBL/GenBank/DDBJ databases">
        <title>Luteolibacter sp. G-1-1-1 isolated from soil.</title>
        <authorList>
            <person name="Dahal R.H."/>
        </authorList>
    </citation>
    <scope>NUCLEOTIDE SEQUENCE [LARGE SCALE GENOMIC DNA]</scope>
    <source>
        <strain evidence="1 2">G-1-1-1</strain>
    </source>
</reference>
<name>A0A858RGZ1_9BACT</name>
<dbReference type="KEGG" id="luo:HHL09_08310"/>
<accession>A0A858RGZ1</accession>
<organism evidence="1 2">
    <name type="scientific">Luteolibacter luteus</name>
    <dbReference type="NCBI Taxonomy" id="2728835"/>
    <lineage>
        <taxon>Bacteria</taxon>
        <taxon>Pseudomonadati</taxon>
        <taxon>Verrucomicrobiota</taxon>
        <taxon>Verrucomicrobiia</taxon>
        <taxon>Verrucomicrobiales</taxon>
        <taxon>Verrucomicrobiaceae</taxon>
        <taxon>Luteolibacter</taxon>
    </lineage>
</organism>
<gene>
    <name evidence="1" type="ORF">HHL09_08310</name>
</gene>